<evidence type="ECO:0000313" key="2">
    <source>
        <dbReference type="Proteomes" id="UP000182888"/>
    </source>
</evidence>
<dbReference type="AlphaFoldDB" id="A0A0K2VYS8"/>
<gene>
    <name evidence="1" type="ORF">MPL1032_220004</name>
</gene>
<reference evidence="2" key="1">
    <citation type="submission" date="2014-08" db="EMBL/GenBank/DDBJ databases">
        <authorList>
            <person name="Edwards T."/>
        </authorList>
    </citation>
    <scope>NUCLEOTIDE SEQUENCE [LARGE SCALE GENOMIC DNA]</scope>
</reference>
<evidence type="ECO:0000313" key="1">
    <source>
        <dbReference type="EMBL" id="CDX57445.1"/>
    </source>
</evidence>
<sequence>MRASTMSLSRYSGVYEPADLAMLQRVFDRLCDERRLAKKDREQRESLAMEVFQVFDDGTTDEADLLRALSKQRQRAR</sequence>
<proteinExistence type="predicted"/>
<dbReference type="Proteomes" id="UP000182888">
    <property type="component" value="Unassembled WGS sequence"/>
</dbReference>
<organism evidence="1 2">
    <name type="scientific">Mesorhizobium plurifarium</name>
    <dbReference type="NCBI Taxonomy" id="69974"/>
    <lineage>
        <taxon>Bacteria</taxon>
        <taxon>Pseudomonadati</taxon>
        <taxon>Pseudomonadota</taxon>
        <taxon>Alphaproteobacteria</taxon>
        <taxon>Hyphomicrobiales</taxon>
        <taxon>Phyllobacteriaceae</taxon>
        <taxon>Mesorhizobium</taxon>
    </lineage>
</organism>
<protein>
    <submittedName>
        <fullName evidence="1">Uncharacterized protein</fullName>
    </submittedName>
</protein>
<dbReference type="EMBL" id="CCND01000015">
    <property type="protein sequence ID" value="CDX57445.1"/>
    <property type="molecule type" value="Genomic_DNA"/>
</dbReference>
<name>A0A0K2VYS8_MESPL</name>
<accession>A0A0K2VYS8</accession>